<dbReference type="PRINTS" id="PR00455">
    <property type="entry name" value="HTHTETR"/>
</dbReference>
<dbReference type="PANTHER" id="PTHR30055:SF234">
    <property type="entry name" value="HTH-TYPE TRANSCRIPTIONAL REGULATOR BETI"/>
    <property type="match status" value="1"/>
</dbReference>
<keyword evidence="7" id="KW-1185">Reference proteome</keyword>
<dbReference type="Gene3D" id="1.10.10.60">
    <property type="entry name" value="Homeodomain-like"/>
    <property type="match status" value="1"/>
</dbReference>
<keyword evidence="1" id="KW-0805">Transcription regulation</keyword>
<proteinExistence type="predicted"/>
<reference evidence="6 7" key="1">
    <citation type="submission" date="2024-09" db="EMBL/GenBank/DDBJ databases">
        <authorList>
            <person name="Sun Q."/>
            <person name="Mori K."/>
        </authorList>
    </citation>
    <scope>NUCLEOTIDE SEQUENCE [LARGE SCALE GENOMIC DNA]</scope>
    <source>
        <strain evidence="6 7">KCTC 23076</strain>
    </source>
</reference>
<evidence type="ECO:0000313" key="7">
    <source>
        <dbReference type="Proteomes" id="UP001589896"/>
    </source>
</evidence>
<gene>
    <name evidence="6" type="ORF">ACFFGH_26150</name>
</gene>
<dbReference type="EMBL" id="JBHLTG010000007">
    <property type="protein sequence ID" value="MFC0681328.1"/>
    <property type="molecule type" value="Genomic_DNA"/>
</dbReference>
<comment type="caution">
    <text evidence="6">The sequence shown here is derived from an EMBL/GenBank/DDBJ whole genome shotgun (WGS) entry which is preliminary data.</text>
</comment>
<dbReference type="SUPFAM" id="SSF46689">
    <property type="entry name" value="Homeodomain-like"/>
    <property type="match status" value="1"/>
</dbReference>
<evidence type="ECO:0000256" key="4">
    <source>
        <dbReference type="PROSITE-ProRule" id="PRU00335"/>
    </source>
</evidence>
<sequence length="190" mass="20256">MPNNTSAAELRQVALNQFASVGFAGTSLAQIAEAAGLSKSSVLYHYASKEALLEAAIGPAVDRIEQLVDRVPAAGAPAEERNRFVEDFIDFLLERRLEVHTFINQGQSLRGVPVIDRANAAAERLGRTVTNDLPSTVDRVRFGVALGGAAYILAAGFNWGEDDVPVEETRAALIEVVSQLLAAIAAPTTR</sequence>
<evidence type="ECO:0000256" key="2">
    <source>
        <dbReference type="ARBA" id="ARBA00023125"/>
    </source>
</evidence>
<dbReference type="Proteomes" id="UP001589896">
    <property type="component" value="Unassembled WGS sequence"/>
</dbReference>
<dbReference type="Gene3D" id="1.10.357.10">
    <property type="entry name" value="Tetracycline Repressor, domain 2"/>
    <property type="match status" value="1"/>
</dbReference>
<dbReference type="Pfam" id="PF00440">
    <property type="entry name" value="TetR_N"/>
    <property type="match status" value="1"/>
</dbReference>
<feature type="domain" description="HTH tetR-type" evidence="5">
    <location>
        <begin position="4"/>
        <end position="64"/>
    </location>
</feature>
<evidence type="ECO:0000256" key="1">
    <source>
        <dbReference type="ARBA" id="ARBA00023015"/>
    </source>
</evidence>
<organism evidence="6 7">
    <name type="scientific">Lysobacter korlensis</name>
    <dbReference type="NCBI Taxonomy" id="553636"/>
    <lineage>
        <taxon>Bacteria</taxon>
        <taxon>Pseudomonadati</taxon>
        <taxon>Pseudomonadota</taxon>
        <taxon>Gammaproteobacteria</taxon>
        <taxon>Lysobacterales</taxon>
        <taxon>Lysobacteraceae</taxon>
        <taxon>Lysobacter</taxon>
    </lineage>
</organism>
<dbReference type="InterPro" id="IPR001647">
    <property type="entry name" value="HTH_TetR"/>
</dbReference>
<dbReference type="RefSeq" id="WP_386673842.1">
    <property type="nucleotide sequence ID" value="NZ_JBHLTG010000007.1"/>
</dbReference>
<dbReference type="InterPro" id="IPR009057">
    <property type="entry name" value="Homeodomain-like_sf"/>
</dbReference>
<dbReference type="PANTHER" id="PTHR30055">
    <property type="entry name" value="HTH-TYPE TRANSCRIPTIONAL REGULATOR RUTR"/>
    <property type="match status" value="1"/>
</dbReference>
<evidence type="ECO:0000256" key="3">
    <source>
        <dbReference type="ARBA" id="ARBA00023163"/>
    </source>
</evidence>
<dbReference type="PROSITE" id="PS50977">
    <property type="entry name" value="HTH_TETR_2"/>
    <property type="match status" value="1"/>
</dbReference>
<evidence type="ECO:0000313" key="6">
    <source>
        <dbReference type="EMBL" id="MFC0681328.1"/>
    </source>
</evidence>
<dbReference type="InterPro" id="IPR050109">
    <property type="entry name" value="HTH-type_TetR-like_transc_reg"/>
</dbReference>
<evidence type="ECO:0000259" key="5">
    <source>
        <dbReference type="PROSITE" id="PS50977"/>
    </source>
</evidence>
<name>A0ABV6RZL0_9GAMM</name>
<feature type="DNA-binding region" description="H-T-H motif" evidence="4">
    <location>
        <begin position="27"/>
        <end position="46"/>
    </location>
</feature>
<keyword evidence="3" id="KW-0804">Transcription</keyword>
<keyword evidence="2 4" id="KW-0238">DNA-binding</keyword>
<protein>
    <submittedName>
        <fullName evidence="6">TetR/AcrR family transcriptional regulator</fullName>
    </submittedName>
</protein>
<accession>A0ABV6RZL0</accession>